<gene>
    <name evidence="8" type="primary">mobA</name>
    <name evidence="10" type="ORF">FHS18_002719</name>
</gene>
<evidence type="ECO:0000256" key="6">
    <source>
        <dbReference type="ARBA" id="ARBA00023134"/>
    </source>
</evidence>
<dbReference type="GO" id="GO:0005525">
    <property type="term" value="F:GTP binding"/>
    <property type="evidence" value="ECO:0007669"/>
    <property type="project" value="UniProtKB-UniRule"/>
</dbReference>
<keyword evidence="3 8" id="KW-0479">Metal-binding</keyword>
<keyword evidence="2 8" id="KW-0808">Transferase</keyword>
<dbReference type="AlphaFoldDB" id="A0A7W5FN09"/>
<evidence type="ECO:0000313" key="11">
    <source>
        <dbReference type="Proteomes" id="UP000570361"/>
    </source>
</evidence>
<keyword evidence="11" id="KW-1185">Reference proteome</keyword>
<keyword evidence="4 8" id="KW-0547">Nucleotide-binding</keyword>
<dbReference type="EC" id="2.7.7.77" evidence="8"/>
<dbReference type="GO" id="GO:0046872">
    <property type="term" value="F:metal ion binding"/>
    <property type="evidence" value="ECO:0007669"/>
    <property type="project" value="UniProtKB-KW"/>
</dbReference>
<evidence type="ECO:0000256" key="5">
    <source>
        <dbReference type="ARBA" id="ARBA00022842"/>
    </source>
</evidence>
<evidence type="ECO:0000256" key="7">
    <source>
        <dbReference type="ARBA" id="ARBA00023150"/>
    </source>
</evidence>
<feature type="binding site" evidence="8">
    <location>
        <position position="120"/>
    </location>
    <ligand>
        <name>GTP</name>
        <dbReference type="ChEBI" id="CHEBI:37565"/>
    </ligand>
</feature>
<dbReference type="Gene3D" id="3.90.550.10">
    <property type="entry name" value="Spore Coat Polysaccharide Biosynthesis Protein SpsA, Chain A"/>
    <property type="match status" value="1"/>
</dbReference>
<proteinExistence type="inferred from homology"/>
<dbReference type="HAMAP" id="MF_00316">
    <property type="entry name" value="MobA"/>
    <property type="match status" value="1"/>
</dbReference>
<evidence type="ECO:0000259" key="9">
    <source>
        <dbReference type="Pfam" id="PF12804"/>
    </source>
</evidence>
<comment type="caution">
    <text evidence="8">Lacks conserved residue(s) required for the propagation of feature annotation.</text>
</comment>
<comment type="function">
    <text evidence="8">Transfers a GMP moiety from GTP to Mo-molybdopterin (Mo-MPT) cofactor (Moco or molybdenum cofactor) to form Mo-molybdopterin guanine dinucleotide (Mo-MGD) cofactor.</text>
</comment>
<dbReference type="Proteomes" id="UP000570361">
    <property type="component" value="Unassembled WGS sequence"/>
</dbReference>
<dbReference type="GO" id="GO:0006777">
    <property type="term" value="P:Mo-molybdopterin cofactor biosynthetic process"/>
    <property type="evidence" value="ECO:0007669"/>
    <property type="project" value="UniProtKB-KW"/>
</dbReference>
<keyword evidence="5 8" id="KW-0460">Magnesium</keyword>
<keyword evidence="1 8" id="KW-0963">Cytoplasm</keyword>
<dbReference type="SUPFAM" id="SSF53448">
    <property type="entry name" value="Nucleotide-diphospho-sugar transferases"/>
    <property type="match status" value="1"/>
</dbReference>
<comment type="subcellular location">
    <subcellularLocation>
        <location evidence="8">Cytoplasm</location>
    </subcellularLocation>
</comment>
<dbReference type="InterPro" id="IPR025877">
    <property type="entry name" value="MobA-like_NTP_Trfase"/>
</dbReference>
<evidence type="ECO:0000256" key="2">
    <source>
        <dbReference type="ARBA" id="ARBA00022679"/>
    </source>
</evidence>
<name>A0A7W5FN09_9BACL</name>
<dbReference type="InterPro" id="IPR013482">
    <property type="entry name" value="Molybde_CF_guanTrfase"/>
</dbReference>
<dbReference type="PANTHER" id="PTHR19136:SF81">
    <property type="entry name" value="MOLYBDENUM COFACTOR GUANYLYLTRANSFERASE"/>
    <property type="match status" value="1"/>
</dbReference>
<feature type="binding site" evidence="8">
    <location>
        <position position="120"/>
    </location>
    <ligand>
        <name>Mg(2+)</name>
        <dbReference type="ChEBI" id="CHEBI:18420"/>
    </ligand>
</feature>
<dbReference type="EMBL" id="JACHXK010000005">
    <property type="protein sequence ID" value="MBB3110652.1"/>
    <property type="molecule type" value="Genomic_DNA"/>
</dbReference>
<keyword evidence="7 8" id="KW-0501">Molybdenum cofactor biosynthesis</keyword>
<comment type="domain">
    <text evidence="8">The N-terminal domain determines nucleotide recognition and specific binding, while the C-terminal domain determines the specific binding to the target protein.</text>
</comment>
<organism evidence="10 11">
    <name type="scientific">Paenibacillus phyllosphaerae</name>
    <dbReference type="NCBI Taxonomy" id="274593"/>
    <lineage>
        <taxon>Bacteria</taxon>
        <taxon>Bacillati</taxon>
        <taxon>Bacillota</taxon>
        <taxon>Bacilli</taxon>
        <taxon>Bacillales</taxon>
        <taxon>Paenibacillaceae</taxon>
        <taxon>Paenibacillus</taxon>
    </lineage>
</organism>
<comment type="similarity">
    <text evidence="8">Belongs to the MobA family.</text>
</comment>
<dbReference type="Pfam" id="PF12804">
    <property type="entry name" value="NTP_transf_3"/>
    <property type="match status" value="1"/>
</dbReference>
<accession>A0A7W5FN09</accession>
<keyword evidence="6 8" id="KW-0342">GTP-binding</keyword>
<evidence type="ECO:0000256" key="8">
    <source>
        <dbReference type="HAMAP-Rule" id="MF_00316"/>
    </source>
</evidence>
<feature type="binding site" evidence="8">
    <location>
        <position position="34"/>
    </location>
    <ligand>
        <name>GTP</name>
        <dbReference type="ChEBI" id="CHEBI:37565"/>
    </ligand>
</feature>
<comment type="cofactor">
    <cofactor evidence="8">
        <name>Mg(2+)</name>
        <dbReference type="ChEBI" id="CHEBI:18420"/>
    </cofactor>
</comment>
<comment type="catalytic activity">
    <reaction evidence="8">
        <text>Mo-molybdopterin + GTP + H(+) = Mo-molybdopterin guanine dinucleotide + diphosphate</text>
        <dbReference type="Rhea" id="RHEA:34243"/>
        <dbReference type="ChEBI" id="CHEBI:15378"/>
        <dbReference type="ChEBI" id="CHEBI:33019"/>
        <dbReference type="ChEBI" id="CHEBI:37565"/>
        <dbReference type="ChEBI" id="CHEBI:71302"/>
        <dbReference type="ChEBI" id="CHEBI:71310"/>
        <dbReference type="EC" id="2.7.7.77"/>
    </reaction>
</comment>
<feature type="domain" description="MobA-like NTP transferase" evidence="9">
    <location>
        <begin position="19"/>
        <end position="188"/>
    </location>
</feature>
<evidence type="ECO:0000256" key="3">
    <source>
        <dbReference type="ARBA" id="ARBA00022723"/>
    </source>
</evidence>
<evidence type="ECO:0000313" key="10">
    <source>
        <dbReference type="EMBL" id="MBB3110652.1"/>
    </source>
</evidence>
<reference evidence="10 11" key="1">
    <citation type="submission" date="2020-08" db="EMBL/GenBank/DDBJ databases">
        <title>Genomic Encyclopedia of Type Strains, Phase III (KMG-III): the genomes of soil and plant-associated and newly described type strains.</title>
        <authorList>
            <person name="Whitman W."/>
        </authorList>
    </citation>
    <scope>NUCLEOTIDE SEQUENCE [LARGE SCALE GENOMIC DNA]</scope>
    <source>
        <strain evidence="10 11">CECT 5862</strain>
    </source>
</reference>
<dbReference type="PANTHER" id="PTHR19136">
    <property type="entry name" value="MOLYBDENUM COFACTOR GUANYLYLTRANSFERASE"/>
    <property type="match status" value="1"/>
</dbReference>
<sequence>MSVRMINEQARPITRRRHALLLAGGQSARMGSDKAMLALGGKPLLVVLAERLTALGFTYLIVAVGAGEREAIYDEALSGSSATARTIQAVDQFPGCGPLAGLHAGLAQAPDGYVFVIACDMPALSAGLLGRMLAEADRVEAESSSSGSGIQPDVIRVPDQPFHALYHTRIVPQLAQSLASGELRVMRLLNELPTSWVELEEGEQSAFDNLNTPEAFARFAAQWTNC</sequence>
<feature type="binding site" evidence="8">
    <location>
        <begin position="22"/>
        <end position="24"/>
    </location>
    <ligand>
        <name>GTP</name>
        <dbReference type="ChEBI" id="CHEBI:37565"/>
    </ligand>
</feature>
<evidence type="ECO:0000256" key="4">
    <source>
        <dbReference type="ARBA" id="ARBA00022741"/>
    </source>
</evidence>
<dbReference type="CDD" id="cd02503">
    <property type="entry name" value="MobA"/>
    <property type="match status" value="1"/>
</dbReference>
<dbReference type="GO" id="GO:0005737">
    <property type="term" value="C:cytoplasm"/>
    <property type="evidence" value="ECO:0007669"/>
    <property type="project" value="UniProtKB-SubCell"/>
</dbReference>
<dbReference type="RefSeq" id="WP_183600555.1">
    <property type="nucleotide sequence ID" value="NZ_JACHXK010000005.1"/>
</dbReference>
<protein>
    <recommendedName>
        <fullName evidence="8">Probable molybdenum cofactor guanylyltransferase</fullName>
        <shortName evidence="8">MoCo guanylyltransferase</shortName>
        <ecNumber evidence="8">2.7.7.77</ecNumber>
    </recommendedName>
    <alternativeName>
        <fullName evidence="8">GTP:molybdopterin guanylyltransferase</fullName>
    </alternativeName>
    <alternativeName>
        <fullName evidence="8">Mo-MPT guanylyltransferase</fullName>
    </alternativeName>
    <alternativeName>
        <fullName evidence="8">Molybdopterin guanylyltransferase</fullName>
    </alternativeName>
    <alternativeName>
        <fullName evidence="8">Molybdopterin-guanine dinucleotide synthase</fullName>
        <shortName evidence="8">MGD synthase</shortName>
    </alternativeName>
</protein>
<dbReference type="InterPro" id="IPR029044">
    <property type="entry name" value="Nucleotide-diphossugar_trans"/>
</dbReference>
<evidence type="ECO:0000256" key="1">
    <source>
        <dbReference type="ARBA" id="ARBA00022490"/>
    </source>
</evidence>
<dbReference type="GO" id="GO:0061603">
    <property type="term" value="F:molybdenum cofactor guanylyltransferase activity"/>
    <property type="evidence" value="ECO:0007669"/>
    <property type="project" value="UniProtKB-EC"/>
</dbReference>
<comment type="caution">
    <text evidence="10">The sequence shown here is derived from an EMBL/GenBank/DDBJ whole genome shotgun (WGS) entry which is preliminary data.</text>
</comment>